<feature type="transmembrane region" description="Helical" evidence="3">
    <location>
        <begin position="453"/>
        <end position="477"/>
    </location>
</feature>
<evidence type="ECO:0000256" key="1">
    <source>
        <dbReference type="SAM" id="Coils"/>
    </source>
</evidence>
<feature type="coiled-coil region" evidence="1">
    <location>
        <begin position="253"/>
        <end position="287"/>
    </location>
</feature>
<dbReference type="Proteomes" id="UP000006633">
    <property type="component" value="Chromosome"/>
</dbReference>
<evidence type="ECO:0000256" key="2">
    <source>
        <dbReference type="SAM" id="MobiDB-lite"/>
    </source>
</evidence>
<dbReference type="STRING" id="639283.Snov_1755"/>
<dbReference type="EMBL" id="CP002026">
    <property type="protein sequence ID" value="ADH89059.1"/>
    <property type="molecule type" value="Genomic_DNA"/>
</dbReference>
<feature type="transmembrane region" description="Helical" evidence="3">
    <location>
        <begin position="89"/>
        <end position="114"/>
    </location>
</feature>
<gene>
    <name evidence="4" type="ordered locus">Snov_1755</name>
</gene>
<keyword evidence="3" id="KW-0812">Transmembrane</keyword>
<evidence type="ECO:0000256" key="3">
    <source>
        <dbReference type="SAM" id="Phobius"/>
    </source>
</evidence>
<keyword evidence="3" id="KW-1133">Transmembrane helix</keyword>
<feature type="compositionally biased region" description="Basic and acidic residues" evidence="2">
    <location>
        <begin position="1"/>
        <end position="14"/>
    </location>
</feature>
<dbReference type="GO" id="GO:0004713">
    <property type="term" value="F:protein tyrosine kinase activity"/>
    <property type="evidence" value="ECO:0007669"/>
    <property type="project" value="TreeGrafter"/>
</dbReference>
<keyword evidence="5" id="KW-1185">Reference proteome</keyword>
<dbReference type="HOGENOM" id="CLU_027864_1_1_5"/>
<feature type="region of interest" description="Disordered" evidence="2">
    <location>
        <begin position="1"/>
        <end position="66"/>
    </location>
</feature>
<dbReference type="GO" id="GO:0005886">
    <property type="term" value="C:plasma membrane"/>
    <property type="evidence" value="ECO:0007669"/>
    <property type="project" value="TreeGrafter"/>
</dbReference>
<dbReference type="AlphaFoldDB" id="D6ZYE7"/>
<feature type="compositionally biased region" description="Low complexity" evidence="2">
    <location>
        <begin position="49"/>
        <end position="59"/>
    </location>
</feature>
<feature type="region of interest" description="Disordered" evidence="2">
    <location>
        <begin position="351"/>
        <end position="371"/>
    </location>
</feature>
<keyword evidence="1" id="KW-0175">Coiled coil</keyword>
<keyword evidence="3" id="KW-0472">Membrane</keyword>
<accession>D6ZYE7</accession>
<organism evidence="4 5">
    <name type="scientific">Ancylobacter novellus (strain ATCC 8093 / DSM 506 / JCM 20403 / CCM 1077 / IAM 12100 / NBRC 12443 / NCIMB 10456)</name>
    <name type="common">Starkeya novella</name>
    <dbReference type="NCBI Taxonomy" id="639283"/>
    <lineage>
        <taxon>Bacteria</taxon>
        <taxon>Pseudomonadati</taxon>
        <taxon>Pseudomonadota</taxon>
        <taxon>Alphaproteobacteria</taxon>
        <taxon>Hyphomicrobiales</taxon>
        <taxon>Xanthobacteraceae</taxon>
        <taxon>Ancylobacter</taxon>
    </lineage>
</organism>
<reference evidence="4 5" key="1">
    <citation type="journal article" date="2012" name="Stand. Genomic Sci.">
        <title>Complete genome sequence of the facultatively chemolithoautotrophic and methylotrophic alpha Proteobacterium Starkeya novella type strain (ATCC 8093(T)).</title>
        <authorList>
            <person name="Kappler U."/>
            <person name="Davenport K."/>
            <person name="Beatson S."/>
            <person name="Lucas S."/>
            <person name="Lapidus A."/>
            <person name="Copeland A."/>
            <person name="Berry K.W."/>
            <person name="Glavina Del Rio T."/>
            <person name="Hammon N."/>
            <person name="Dalin E."/>
            <person name="Tice H."/>
            <person name="Pitluck S."/>
            <person name="Richardson P."/>
            <person name="Bruce D."/>
            <person name="Goodwin L.A."/>
            <person name="Han C."/>
            <person name="Tapia R."/>
            <person name="Detter J.C."/>
            <person name="Chang Y.J."/>
            <person name="Jeffries C.D."/>
            <person name="Land M."/>
            <person name="Hauser L."/>
            <person name="Kyrpides N.C."/>
            <person name="Goker M."/>
            <person name="Ivanova N."/>
            <person name="Klenk H.P."/>
            <person name="Woyke T."/>
        </authorList>
    </citation>
    <scope>NUCLEOTIDE SEQUENCE [LARGE SCALE GENOMIC DNA]</scope>
    <source>
        <strain evidence="5">ATCC 8093 / DSM 506 / JCM 20403 / CCM 1077 / IAM 12100 / NBRC 12443 / NCIMB 10456</strain>
    </source>
</reference>
<dbReference type="OrthoDB" id="7800844at2"/>
<sequence>MNKLHPILDMKAEPVDESLPEVAKPVPAAKAKPLRPVPQEVPDDGGDVRAPARAKPARPAAKRDGFPLADAQAPDIAGLPRKGRRKRSVGLWASFLLMVAVPTLAAGIYCGLFVSNQYMSEFRFAVRSQDFAPAGTSAASTALGAAARGMGMFTDNFLVVDYLTSRQAVEDLMKTVDLREMYTRGGVDYLSRLRGEETMENLVTYWQSMIDANFDLATGLALVRVRAFTAEDAHKIAATLVTQSERLINEISARARRDAVKFAENDVSRAEERLRGARAALRQFRDSQQTPDAARTAGGTLDLTMKLRGELAGLQSQLASLRTYMNPNAPTVKVLESRIAATQKQIASIEGEMGKGGQTGVPANGSRAGAAQGKEAPAAGSATAAAIAANPVLSDILANYEDVDLSRQFAEKYYDTTLSALELARSEAAAQQTYVATYVQPALAQASEYPRRVISTLIVFLAAGALWFISVMVFFSIRDHVA</sequence>
<dbReference type="RefSeq" id="WP_013166563.1">
    <property type="nucleotide sequence ID" value="NC_014217.1"/>
</dbReference>
<name>D6ZYE7_ANCN5</name>
<evidence type="ECO:0000313" key="4">
    <source>
        <dbReference type="EMBL" id="ADH89059.1"/>
    </source>
</evidence>
<dbReference type="PANTHER" id="PTHR32309">
    <property type="entry name" value="TYROSINE-PROTEIN KINASE"/>
    <property type="match status" value="1"/>
</dbReference>
<proteinExistence type="predicted"/>
<dbReference type="eggNOG" id="COG3524">
    <property type="taxonomic scope" value="Bacteria"/>
</dbReference>
<feature type="compositionally biased region" description="Low complexity" evidence="2">
    <location>
        <begin position="20"/>
        <end position="31"/>
    </location>
</feature>
<evidence type="ECO:0000313" key="5">
    <source>
        <dbReference type="Proteomes" id="UP000006633"/>
    </source>
</evidence>
<dbReference type="PANTHER" id="PTHR32309:SF13">
    <property type="entry name" value="FERRIC ENTEROBACTIN TRANSPORT PROTEIN FEPE"/>
    <property type="match status" value="1"/>
</dbReference>
<dbReference type="InterPro" id="IPR050445">
    <property type="entry name" value="Bact_polysacc_biosynth/exp"/>
</dbReference>
<dbReference type="KEGG" id="sno:Snov_1755"/>
<protein>
    <submittedName>
        <fullName evidence="4">RkpR, polysaccharide export protein</fullName>
    </submittedName>
</protein>